<name>A0ABN7X2V2_GIGMA</name>
<evidence type="ECO:0000313" key="1">
    <source>
        <dbReference type="EMBL" id="CAG8846754.1"/>
    </source>
</evidence>
<evidence type="ECO:0000313" key="2">
    <source>
        <dbReference type="Proteomes" id="UP000789901"/>
    </source>
</evidence>
<comment type="caution">
    <text evidence="1">The sequence shown here is derived from an EMBL/GenBank/DDBJ whole genome shotgun (WGS) entry which is preliminary data.</text>
</comment>
<organism evidence="1 2">
    <name type="scientific">Gigaspora margarita</name>
    <dbReference type="NCBI Taxonomy" id="4874"/>
    <lineage>
        <taxon>Eukaryota</taxon>
        <taxon>Fungi</taxon>
        <taxon>Fungi incertae sedis</taxon>
        <taxon>Mucoromycota</taxon>
        <taxon>Glomeromycotina</taxon>
        <taxon>Glomeromycetes</taxon>
        <taxon>Diversisporales</taxon>
        <taxon>Gigasporaceae</taxon>
        <taxon>Gigaspora</taxon>
    </lineage>
</organism>
<protein>
    <submittedName>
        <fullName evidence="1">40093_t:CDS:1</fullName>
    </submittedName>
</protein>
<reference evidence="1 2" key="1">
    <citation type="submission" date="2021-06" db="EMBL/GenBank/DDBJ databases">
        <authorList>
            <person name="Kallberg Y."/>
            <person name="Tangrot J."/>
            <person name="Rosling A."/>
        </authorList>
    </citation>
    <scope>NUCLEOTIDE SEQUENCE [LARGE SCALE GENOMIC DNA]</scope>
    <source>
        <strain evidence="1 2">120-4 pot B 10/14</strain>
    </source>
</reference>
<accession>A0ABN7X2V2</accession>
<dbReference type="EMBL" id="CAJVQB010084835">
    <property type="protein sequence ID" value="CAG8846754.1"/>
    <property type="molecule type" value="Genomic_DNA"/>
</dbReference>
<sequence>DILVPLFKHYLPDLFNVEKTYELPMQIIDDTDNHYENISVRFTKKKKEKTDVKRRILVKPFMRIKQDTSENFLEHCLIESLKPKHNSNKPYVWNFLYKLIQNNPETIFNRVFNYYLRKNENLIIESEIRKLTLSSNSIIGFLE</sequence>
<gene>
    <name evidence="1" type="ORF">GMARGA_LOCUS38317</name>
</gene>
<dbReference type="Proteomes" id="UP000789901">
    <property type="component" value="Unassembled WGS sequence"/>
</dbReference>
<feature type="non-terminal residue" evidence="1">
    <location>
        <position position="143"/>
    </location>
</feature>
<proteinExistence type="predicted"/>
<feature type="non-terminal residue" evidence="1">
    <location>
        <position position="1"/>
    </location>
</feature>
<keyword evidence="2" id="KW-1185">Reference proteome</keyword>